<dbReference type="SUPFAM" id="SSF50475">
    <property type="entry name" value="FMN-binding split barrel"/>
    <property type="match status" value="1"/>
</dbReference>
<reference evidence="4" key="1">
    <citation type="submission" date="2023-02" db="EMBL/GenBank/DDBJ databases">
        <title>Description of Roseinatronobacter alkalisoli sp. nov., an alkaliphilic bacerium isolated from soda soil.</title>
        <authorList>
            <person name="Wei W."/>
        </authorList>
    </citation>
    <scope>NUCLEOTIDE SEQUENCE</scope>
    <source>
        <strain evidence="4">HJB301</strain>
    </source>
</reference>
<evidence type="ECO:0000313" key="4">
    <source>
        <dbReference type="EMBL" id="MDD7972742.1"/>
    </source>
</evidence>
<comment type="similarity">
    <text evidence="1">Belongs to the non-flavoprotein flavin reductase family.</text>
</comment>
<accession>A0ABT5TC92</accession>
<evidence type="ECO:0000256" key="1">
    <source>
        <dbReference type="ARBA" id="ARBA00008898"/>
    </source>
</evidence>
<dbReference type="Pfam" id="PF01613">
    <property type="entry name" value="Flavin_Reduct"/>
    <property type="match status" value="1"/>
</dbReference>
<gene>
    <name evidence="4" type="ORF">PUT78_16730</name>
</gene>
<evidence type="ECO:0000313" key="5">
    <source>
        <dbReference type="Proteomes" id="UP001431784"/>
    </source>
</evidence>
<name>A0ABT5TC92_9RHOB</name>
<dbReference type="InterPro" id="IPR050268">
    <property type="entry name" value="NADH-dep_flavin_reductase"/>
</dbReference>
<dbReference type="PANTHER" id="PTHR30466">
    <property type="entry name" value="FLAVIN REDUCTASE"/>
    <property type="match status" value="1"/>
</dbReference>
<dbReference type="EMBL" id="JAQZSM010000018">
    <property type="protein sequence ID" value="MDD7972742.1"/>
    <property type="molecule type" value="Genomic_DNA"/>
</dbReference>
<dbReference type="PANTHER" id="PTHR30466:SF11">
    <property type="entry name" value="FLAVIN-DEPENDENT MONOOXYGENASE, REDUCTASE SUBUNIT HSAB"/>
    <property type="match status" value="1"/>
</dbReference>
<evidence type="ECO:0000256" key="2">
    <source>
        <dbReference type="ARBA" id="ARBA00023002"/>
    </source>
</evidence>
<dbReference type="Proteomes" id="UP001431784">
    <property type="component" value="Unassembled WGS sequence"/>
</dbReference>
<organism evidence="4 5">
    <name type="scientific">Roseinatronobacter alkalisoli</name>
    <dbReference type="NCBI Taxonomy" id="3028235"/>
    <lineage>
        <taxon>Bacteria</taxon>
        <taxon>Pseudomonadati</taxon>
        <taxon>Pseudomonadota</taxon>
        <taxon>Alphaproteobacteria</taxon>
        <taxon>Rhodobacterales</taxon>
        <taxon>Paracoccaceae</taxon>
        <taxon>Roseinatronobacter</taxon>
    </lineage>
</organism>
<feature type="domain" description="Flavin reductase like" evidence="3">
    <location>
        <begin position="20"/>
        <end position="161"/>
    </location>
</feature>
<evidence type="ECO:0000259" key="3">
    <source>
        <dbReference type="SMART" id="SM00903"/>
    </source>
</evidence>
<keyword evidence="5" id="KW-1185">Reference proteome</keyword>
<dbReference type="InterPro" id="IPR002563">
    <property type="entry name" value="Flavin_Rdtase-like_dom"/>
</dbReference>
<proteinExistence type="inferred from homology"/>
<protein>
    <submittedName>
        <fullName evidence="4">Flavin reductase family protein</fullName>
    </submittedName>
</protein>
<dbReference type="SMART" id="SM00903">
    <property type="entry name" value="Flavin_Reduct"/>
    <property type="match status" value="1"/>
</dbReference>
<sequence>MHPTEFVPGPDTSRAFRNALGCFATGVTLVTIDSADGPMGFAANSFAAVSLDPALVLWSPAKSSGRFAHYRAATHYAIHVLPLSARDVLDRFARGGKGFVDLPHSRNADSVPLLDHAIARFDCRQHATHDGGDHLIIVGQVLRAVLHGGEALIFNQGQYGKFSPLH</sequence>
<dbReference type="Gene3D" id="2.30.110.10">
    <property type="entry name" value="Electron Transport, Fmn-binding Protein, Chain A"/>
    <property type="match status" value="1"/>
</dbReference>
<dbReference type="RefSeq" id="WP_274353416.1">
    <property type="nucleotide sequence ID" value="NZ_JAQZSM010000018.1"/>
</dbReference>
<keyword evidence="2" id="KW-0560">Oxidoreductase</keyword>
<dbReference type="InterPro" id="IPR012349">
    <property type="entry name" value="Split_barrel_FMN-bd"/>
</dbReference>
<comment type="caution">
    <text evidence="4">The sequence shown here is derived from an EMBL/GenBank/DDBJ whole genome shotgun (WGS) entry which is preliminary data.</text>
</comment>